<dbReference type="EMBL" id="ANIZ01000363">
    <property type="protein sequence ID" value="ETI55128.1"/>
    <property type="molecule type" value="Genomic_DNA"/>
</dbReference>
<proteinExistence type="predicted"/>
<reference evidence="2 3" key="1">
    <citation type="submission" date="2013-11" db="EMBL/GenBank/DDBJ databases">
        <title>The Genome Sequence of Phytophthora parasitica P1569.</title>
        <authorList>
            <consortium name="The Broad Institute Genomics Platform"/>
            <person name="Russ C."/>
            <person name="Tyler B."/>
            <person name="Panabieres F."/>
            <person name="Shan W."/>
            <person name="Tripathy S."/>
            <person name="Grunwald N."/>
            <person name="Machado M."/>
            <person name="Johnson C.S."/>
            <person name="Arredondo F."/>
            <person name="Hong C."/>
            <person name="Coffey M."/>
            <person name="Young S.K."/>
            <person name="Zeng Q."/>
            <person name="Gargeya S."/>
            <person name="Fitzgerald M."/>
            <person name="Abouelleil A."/>
            <person name="Alvarado L."/>
            <person name="Chapman S.B."/>
            <person name="Gainer-Dewar J."/>
            <person name="Goldberg J."/>
            <person name="Griggs A."/>
            <person name="Gujja S."/>
            <person name="Hansen M."/>
            <person name="Howarth C."/>
            <person name="Imamovic A."/>
            <person name="Ireland A."/>
            <person name="Larimer J."/>
            <person name="McCowan C."/>
            <person name="Murphy C."/>
            <person name="Pearson M."/>
            <person name="Poon T.W."/>
            <person name="Priest M."/>
            <person name="Roberts A."/>
            <person name="Saif S."/>
            <person name="Shea T."/>
            <person name="Sykes S."/>
            <person name="Wortman J."/>
            <person name="Nusbaum C."/>
            <person name="Birren B."/>
        </authorList>
    </citation>
    <scope>NUCLEOTIDE SEQUENCE [LARGE SCALE GENOMIC DNA]</scope>
    <source>
        <strain evidence="2 3">P1569</strain>
    </source>
</reference>
<dbReference type="Proteomes" id="UP000018721">
    <property type="component" value="Unassembled WGS sequence"/>
</dbReference>
<accession>V9FWI2</accession>
<gene>
    <name evidence="2" type="ORF">F443_02169</name>
</gene>
<organism evidence="2 3">
    <name type="scientific">Phytophthora nicotianae P1569</name>
    <dbReference type="NCBI Taxonomy" id="1317065"/>
    <lineage>
        <taxon>Eukaryota</taxon>
        <taxon>Sar</taxon>
        <taxon>Stramenopiles</taxon>
        <taxon>Oomycota</taxon>
        <taxon>Peronosporomycetes</taxon>
        <taxon>Peronosporales</taxon>
        <taxon>Peronosporaceae</taxon>
        <taxon>Phytophthora</taxon>
    </lineage>
</organism>
<name>V9FWI2_PHYNI</name>
<feature type="non-terminal residue" evidence="2">
    <location>
        <position position="67"/>
    </location>
</feature>
<evidence type="ECO:0000313" key="2">
    <source>
        <dbReference type="EMBL" id="ETI55128.1"/>
    </source>
</evidence>
<comment type="caution">
    <text evidence="2">The sequence shown here is derived from an EMBL/GenBank/DDBJ whole genome shotgun (WGS) entry which is preliminary data.</text>
</comment>
<evidence type="ECO:0000256" key="1">
    <source>
        <dbReference type="SAM" id="MobiDB-lite"/>
    </source>
</evidence>
<sequence>MIDTYHVYDGRVMHFEWFDAWVTPGKSKSDLAESRRYVLSTAVRSVAPKQDRGGRGGPRQSCCPVDW</sequence>
<dbReference type="AlphaFoldDB" id="V9FWI2"/>
<dbReference type="HOGENOM" id="CLU_2820522_0_0_1"/>
<keyword evidence="3" id="KW-1185">Reference proteome</keyword>
<protein>
    <submittedName>
        <fullName evidence="2">Uncharacterized protein</fullName>
    </submittedName>
</protein>
<feature type="region of interest" description="Disordered" evidence="1">
    <location>
        <begin position="48"/>
        <end position="67"/>
    </location>
</feature>
<evidence type="ECO:0000313" key="3">
    <source>
        <dbReference type="Proteomes" id="UP000018721"/>
    </source>
</evidence>